<evidence type="ECO:0000256" key="13">
    <source>
        <dbReference type="SAM" id="MobiDB-lite"/>
    </source>
</evidence>
<feature type="disulfide bond" evidence="12">
    <location>
        <begin position="895"/>
        <end position="907"/>
    </location>
</feature>
<dbReference type="InterPro" id="IPR003591">
    <property type="entry name" value="Leu-rich_rpt_typical-subtyp"/>
</dbReference>
<dbReference type="PROSITE" id="PS01209">
    <property type="entry name" value="LDLRA_1"/>
    <property type="match status" value="1"/>
</dbReference>
<keyword evidence="20" id="KW-1185">Reference proteome</keyword>
<feature type="transmembrane region" description="Helical" evidence="14">
    <location>
        <begin position="1252"/>
        <end position="1272"/>
    </location>
</feature>
<evidence type="ECO:0000256" key="6">
    <source>
        <dbReference type="ARBA" id="ARBA00022989"/>
    </source>
</evidence>
<accession>A0A8S4A3W1</accession>
<evidence type="ECO:0000259" key="16">
    <source>
        <dbReference type="PROSITE" id="PS01180"/>
    </source>
</evidence>
<feature type="domain" description="CUB" evidence="16">
    <location>
        <begin position="339"/>
        <end position="454"/>
    </location>
</feature>
<dbReference type="InterPro" id="IPR017452">
    <property type="entry name" value="GPCR_Rhodpsn_7TM"/>
</dbReference>
<dbReference type="PROSITE" id="PS51450">
    <property type="entry name" value="LRR"/>
    <property type="match status" value="1"/>
</dbReference>
<evidence type="ECO:0000259" key="18">
    <source>
        <dbReference type="PROSITE" id="PS50262"/>
    </source>
</evidence>
<dbReference type="InterPro" id="IPR001304">
    <property type="entry name" value="C-type_lectin-like"/>
</dbReference>
<dbReference type="Pfam" id="PF00057">
    <property type="entry name" value="Ldl_recept_a"/>
    <property type="match status" value="3"/>
</dbReference>
<name>A0A8S4A3W1_9EUPU</name>
<evidence type="ECO:0000256" key="1">
    <source>
        <dbReference type="ARBA" id="ARBA00004651"/>
    </source>
</evidence>
<feature type="transmembrane region" description="Helical" evidence="14">
    <location>
        <begin position="1343"/>
        <end position="1372"/>
    </location>
</feature>
<evidence type="ECO:0000256" key="8">
    <source>
        <dbReference type="ARBA" id="ARBA00023136"/>
    </source>
</evidence>
<keyword evidence="3" id="KW-0433">Leucine-rich repeat</keyword>
<feature type="signal peptide" evidence="15">
    <location>
        <begin position="1"/>
        <end position="23"/>
    </location>
</feature>
<gene>
    <name evidence="19" type="ORF">CUNI_LOCUS22045</name>
</gene>
<dbReference type="OrthoDB" id="10035376at2759"/>
<dbReference type="SUPFAM" id="SSF56436">
    <property type="entry name" value="C-type lectin-like"/>
    <property type="match status" value="1"/>
</dbReference>
<dbReference type="PANTHER" id="PTHR24372">
    <property type="entry name" value="GLYCOPROTEIN HORMONE RECEPTOR"/>
    <property type="match status" value="1"/>
</dbReference>
<keyword evidence="8 14" id="KW-0472">Membrane</keyword>
<dbReference type="SUPFAM" id="SSF81321">
    <property type="entry name" value="Family A G protein-coupled receptor-like"/>
    <property type="match status" value="1"/>
</dbReference>
<dbReference type="CDD" id="cd00112">
    <property type="entry name" value="LDLa"/>
    <property type="match status" value="4"/>
</dbReference>
<dbReference type="InterPro" id="IPR002172">
    <property type="entry name" value="LDrepeatLR_classA_rpt"/>
</dbReference>
<feature type="domain" description="G-protein coupled receptors family 1 profile" evidence="18">
    <location>
        <begin position="1185"/>
        <end position="1444"/>
    </location>
</feature>
<evidence type="ECO:0000256" key="11">
    <source>
        <dbReference type="ARBA" id="ARBA00023224"/>
    </source>
</evidence>
<comment type="subcellular location">
    <subcellularLocation>
        <location evidence="1">Cell membrane</location>
        <topology evidence="1">Multi-pass membrane protein</topology>
    </subcellularLocation>
</comment>
<dbReference type="InterPro" id="IPR001611">
    <property type="entry name" value="Leu-rich_rpt"/>
</dbReference>
<dbReference type="EMBL" id="CAJHNH020008537">
    <property type="protein sequence ID" value="CAG5136487.1"/>
    <property type="molecule type" value="Genomic_DNA"/>
</dbReference>
<dbReference type="Pfam" id="PF00431">
    <property type="entry name" value="CUB"/>
    <property type="match status" value="1"/>
</dbReference>
<dbReference type="InterPro" id="IPR000276">
    <property type="entry name" value="GPCR_Rhodpsn"/>
</dbReference>
<keyword evidence="10" id="KW-0675">Receptor</keyword>
<dbReference type="SMART" id="SM00369">
    <property type="entry name" value="LRR_TYP"/>
    <property type="match status" value="3"/>
</dbReference>
<dbReference type="InterPro" id="IPR000859">
    <property type="entry name" value="CUB_dom"/>
</dbReference>
<evidence type="ECO:0000256" key="12">
    <source>
        <dbReference type="PROSITE-ProRule" id="PRU00124"/>
    </source>
</evidence>
<evidence type="ECO:0000256" key="5">
    <source>
        <dbReference type="ARBA" id="ARBA00022737"/>
    </source>
</evidence>
<dbReference type="PROSITE" id="PS50041">
    <property type="entry name" value="C_TYPE_LECTIN_2"/>
    <property type="match status" value="1"/>
</dbReference>
<evidence type="ECO:0000256" key="2">
    <source>
        <dbReference type="ARBA" id="ARBA00022475"/>
    </source>
</evidence>
<dbReference type="Gene3D" id="3.80.10.10">
    <property type="entry name" value="Ribonuclease Inhibitor"/>
    <property type="match status" value="2"/>
</dbReference>
<dbReference type="Gene3D" id="3.10.100.10">
    <property type="entry name" value="Mannose-Binding Protein A, subunit A"/>
    <property type="match status" value="1"/>
</dbReference>
<evidence type="ECO:0000256" key="9">
    <source>
        <dbReference type="ARBA" id="ARBA00023157"/>
    </source>
</evidence>
<dbReference type="GO" id="GO:0009755">
    <property type="term" value="P:hormone-mediated signaling pathway"/>
    <property type="evidence" value="ECO:0007669"/>
    <property type="project" value="TreeGrafter"/>
</dbReference>
<evidence type="ECO:0008006" key="21">
    <source>
        <dbReference type="Google" id="ProtNLM"/>
    </source>
</evidence>
<dbReference type="Pfam" id="PF13855">
    <property type="entry name" value="LRR_8"/>
    <property type="match status" value="1"/>
</dbReference>
<dbReference type="PROSITE" id="PS50262">
    <property type="entry name" value="G_PROTEIN_RECEP_F1_2"/>
    <property type="match status" value="1"/>
</dbReference>
<dbReference type="PROSITE" id="PS50068">
    <property type="entry name" value="LDLRA_2"/>
    <property type="match status" value="3"/>
</dbReference>
<feature type="transmembrane region" description="Helical" evidence="14">
    <location>
        <begin position="1293"/>
        <end position="1313"/>
    </location>
</feature>
<evidence type="ECO:0000259" key="17">
    <source>
        <dbReference type="PROSITE" id="PS50041"/>
    </source>
</evidence>
<dbReference type="GO" id="GO:0008528">
    <property type="term" value="F:G protein-coupled peptide receptor activity"/>
    <property type="evidence" value="ECO:0007669"/>
    <property type="project" value="TreeGrafter"/>
</dbReference>
<dbReference type="SUPFAM" id="SSF49854">
    <property type="entry name" value="Spermadhesin, CUB domain"/>
    <property type="match status" value="1"/>
</dbReference>
<dbReference type="Proteomes" id="UP000678393">
    <property type="component" value="Unassembled WGS sequence"/>
</dbReference>
<dbReference type="Gene3D" id="4.10.400.10">
    <property type="entry name" value="Low-density Lipoprotein Receptor"/>
    <property type="match status" value="4"/>
</dbReference>
<sequence>MQLGSLIVICLQLEFSLKFLVCGEDNNVVLADGVMSKVRTAVPCSTSTVDDPDCQQNTFKGNHQQTMKTQQSESQQIGKTPLSGNFITYGKILEENGTTYESGICLNRSRSLSRRGRRALAVEDPKPPLSPQAGDTDKSTSSENLADTTYVRDDNRKGYYCYGMTDLLYETSKYFPTQAIPHFTGIQMSTDILIQNRTHCQRPSRLSLSMATVLNVTVETCCISWCTHEIEISVNENEHILFNFLQFNVPGLNLASSEAVGVCDESLDILVDHVGEDTPPVNNTPAIGSFCGIKAPKSVFVEYSKAKLVLTLKDNAQCVDKINFQVQIVPCLHLSYKSCDSSEYVKFERNHGYISSPGLAHGQNYPNDLHCVWKISVPEGQLIRLEASEIRLRDGDMIQISPKHANSRPFPEILKYSDHHFRQPVVLPSNECTVEFHSDSIKSGVGFNITYTAVNSSNFIPMFNNNSLDCSSGVHIPRIMRCNFYIDCANGEDEEGCPYKEPSCWPQGYAMNGRCYQIIVNKHAMSWRMAEEFCERNLSSHLISVSTEARRKSVDKLREFIGPSLSVIFLGLQRMRMQQVTQMYRRMWQWTDGSTAFYLPDEYRYEGWSTCSLFYSDYFHSTDCGTIKENVSFICEREMRSPKVSKANGWTPGRDSVDSTVHKLKVGVFHCHSGEYISTEQRCDKIENCFDRSDEVDCDYDRQVDSMYSCDSIGLLAFTFVCDGISECPDASDENWCRVPDKAALGLTMTTCTDGMTMQRSRLCDGKEDCRDASDEEDCTECVGGSELCPMIACLPQNWTTDNEIDCPIRDLKGRRAPETVFVENVFKTQPPPGVVVPDGYGKFMIQALPRNALCPQTHVQCSDGYCIPVYMWCNGIIDCPHGEDERPELCQQVCANMYRCKYSRTCVHNDHLCDGYYQCPNHDDEHLCSLQNVTCPQNCTCQRMEVTCSGYPTFESLSPVRYLKLQHAQLNDLHFNNLTPYTLIYLNVSSCAVRNIKDDQLSFLNLRILDISNNLIEFLPNDIFEHCPVLKVLIFSQNKLNNVNFTFLEHARALTKLDLSFNVKVKLEDDAFSKAFSLEELHLRYMQIETISNHAFRGLSRLRRLDLKGNPIMTFSVDIFHFQKNLRSLVTDNFRLCCSSIKPSSVQFVDCDAPYDEISSCEDILRTLLLRVALWLMAVLTISGNFGVIVYRIFFDRGIKLSFRVIITCLSASDLIMGIYLVIIGTADVMYRDRYLLSEREWKTSAPCQVAGFLCVLSSETSAMFILLVTVDRFLAITFPLHRALHFNAKSASIACAIVWTVGLSIATVPLLPPFRHWQLYSQKAVGVPLPITRFHFPGYDYAFAIFIVFNMAIFLLVALGQLLIYLSVHLQKHPQISEAGVRQDTAIAKRLVLVVLTDCLCWFPITVMGLVARSGRPVPGEMYLVTTIFLLPVNSAFNPFLYTANSIVLNRRNRRKKVVPDGSYGLRQIYR</sequence>
<feature type="disulfide bond" evidence="12">
    <location>
        <begin position="855"/>
        <end position="867"/>
    </location>
</feature>
<keyword evidence="9 12" id="KW-1015">Disulfide bond</keyword>
<feature type="region of interest" description="Disordered" evidence="13">
    <location>
        <begin position="116"/>
        <end position="145"/>
    </location>
</feature>
<evidence type="ECO:0000313" key="20">
    <source>
        <dbReference type="Proteomes" id="UP000678393"/>
    </source>
</evidence>
<evidence type="ECO:0000256" key="4">
    <source>
        <dbReference type="ARBA" id="ARBA00022692"/>
    </source>
</evidence>
<dbReference type="SUPFAM" id="SSF52058">
    <property type="entry name" value="L domain-like"/>
    <property type="match status" value="1"/>
</dbReference>
<dbReference type="PRINTS" id="PR00261">
    <property type="entry name" value="LDLRECEPTOR"/>
</dbReference>
<feature type="chain" id="PRO_5035723079" description="G-protein coupled receptor GRL101" evidence="15">
    <location>
        <begin position="24"/>
        <end position="1473"/>
    </location>
</feature>
<feature type="domain" description="C-type lectin" evidence="17">
    <location>
        <begin position="511"/>
        <end position="624"/>
    </location>
</feature>
<feature type="disulfide bond" evidence="12">
    <location>
        <begin position="862"/>
        <end position="880"/>
    </location>
</feature>
<keyword evidence="4 14" id="KW-0812">Transmembrane</keyword>
<dbReference type="GO" id="GO:0007189">
    <property type="term" value="P:adenylate cyclase-activating G protein-coupled receptor signaling pathway"/>
    <property type="evidence" value="ECO:0007669"/>
    <property type="project" value="TreeGrafter"/>
</dbReference>
<dbReference type="CDD" id="cd00041">
    <property type="entry name" value="CUB"/>
    <property type="match status" value="1"/>
</dbReference>
<evidence type="ECO:0000313" key="19">
    <source>
        <dbReference type="EMBL" id="CAG5136487.1"/>
    </source>
</evidence>
<dbReference type="InterPro" id="IPR035914">
    <property type="entry name" value="Sperma_CUB_dom_sf"/>
</dbReference>
<keyword evidence="6 14" id="KW-1133">Transmembrane helix</keyword>
<dbReference type="Pfam" id="PF00001">
    <property type="entry name" value="7tm_1"/>
    <property type="match status" value="1"/>
</dbReference>
<organism evidence="19 20">
    <name type="scientific">Candidula unifasciata</name>
    <dbReference type="NCBI Taxonomy" id="100452"/>
    <lineage>
        <taxon>Eukaryota</taxon>
        <taxon>Metazoa</taxon>
        <taxon>Spiralia</taxon>
        <taxon>Lophotrochozoa</taxon>
        <taxon>Mollusca</taxon>
        <taxon>Gastropoda</taxon>
        <taxon>Heterobranchia</taxon>
        <taxon>Euthyneura</taxon>
        <taxon>Panpulmonata</taxon>
        <taxon>Eupulmonata</taxon>
        <taxon>Stylommatophora</taxon>
        <taxon>Helicina</taxon>
        <taxon>Helicoidea</taxon>
        <taxon>Geomitridae</taxon>
        <taxon>Candidula</taxon>
    </lineage>
</organism>
<comment type="caution">
    <text evidence="19">The sequence shown here is derived from an EMBL/GenBank/DDBJ whole genome shotgun (WGS) entry which is preliminary data.</text>
</comment>
<evidence type="ECO:0000256" key="7">
    <source>
        <dbReference type="ARBA" id="ARBA00023040"/>
    </source>
</evidence>
<feature type="transmembrane region" description="Helical" evidence="14">
    <location>
        <begin position="1206"/>
        <end position="1232"/>
    </location>
</feature>
<dbReference type="GO" id="GO:0005886">
    <property type="term" value="C:plasma membrane"/>
    <property type="evidence" value="ECO:0007669"/>
    <property type="project" value="UniProtKB-SubCell"/>
</dbReference>
<dbReference type="Gene3D" id="2.60.120.290">
    <property type="entry name" value="Spermadhesin, CUB domain"/>
    <property type="match status" value="1"/>
</dbReference>
<protein>
    <recommendedName>
        <fullName evidence="21">G-protein coupled receptor GRL101</fullName>
    </recommendedName>
</protein>
<keyword evidence="7" id="KW-0297">G-protein coupled receptor</keyword>
<dbReference type="CDD" id="cd00037">
    <property type="entry name" value="CLECT"/>
    <property type="match status" value="1"/>
</dbReference>
<dbReference type="SMART" id="SM00034">
    <property type="entry name" value="CLECT"/>
    <property type="match status" value="1"/>
</dbReference>
<dbReference type="InterPro" id="IPR016187">
    <property type="entry name" value="CTDL_fold"/>
</dbReference>
<feature type="transmembrane region" description="Helical" evidence="14">
    <location>
        <begin position="1425"/>
        <end position="1450"/>
    </location>
</feature>
<dbReference type="SUPFAM" id="SSF57424">
    <property type="entry name" value="LDL receptor-like module"/>
    <property type="match status" value="4"/>
</dbReference>
<feature type="transmembrane region" description="Helical" evidence="14">
    <location>
        <begin position="1393"/>
        <end position="1413"/>
    </location>
</feature>
<dbReference type="PROSITE" id="PS01180">
    <property type="entry name" value="CUB"/>
    <property type="match status" value="1"/>
</dbReference>
<reference evidence="19" key="1">
    <citation type="submission" date="2021-04" db="EMBL/GenBank/DDBJ databases">
        <authorList>
            <consortium name="Molecular Ecology Group"/>
        </authorList>
    </citation>
    <scope>NUCLEOTIDE SEQUENCE</scope>
</reference>
<dbReference type="PANTHER" id="PTHR24372:SF77">
    <property type="entry name" value="G-PROTEIN COUPLED RECEPTORS FAMILY 1 PROFILE DOMAIN-CONTAINING PROTEIN"/>
    <property type="match status" value="1"/>
</dbReference>
<evidence type="ECO:0000256" key="14">
    <source>
        <dbReference type="SAM" id="Phobius"/>
    </source>
</evidence>
<dbReference type="SMART" id="SM00192">
    <property type="entry name" value="LDLa"/>
    <property type="match status" value="6"/>
</dbReference>
<evidence type="ECO:0000256" key="3">
    <source>
        <dbReference type="ARBA" id="ARBA00022614"/>
    </source>
</evidence>
<keyword evidence="11" id="KW-0807">Transducer</keyword>
<feature type="disulfide bond" evidence="12">
    <location>
        <begin position="914"/>
        <end position="929"/>
    </location>
</feature>
<dbReference type="InterPro" id="IPR036055">
    <property type="entry name" value="LDL_receptor-like_sf"/>
</dbReference>
<feature type="disulfide bond" evidence="12">
    <location>
        <begin position="764"/>
        <end position="779"/>
    </location>
</feature>
<comment type="caution">
    <text evidence="12">Lacks conserved residue(s) required for the propagation of feature annotation.</text>
</comment>
<keyword evidence="15" id="KW-0732">Signal</keyword>
<dbReference type="Gene3D" id="1.20.1070.10">
    <property type="entry name" value="Rhodopsin 7-helix transmembrane proteins"/>
    <property type="match status" value="1"/>
</dbReference>
<dbReference type="SMART" id="SM00042">
    <property type="entry name" value="CUB"/>
    <property type="match status" value="1"/>
</dbReference>
<proteinExistence type="predicted"/>
<feature type="transmembrane region" description="Helical" evidence="14">
    <location>
        <begin position="1169"/>
        <end position="1194"/>
    </location>
</feature>
<dbReference type="InterPro" id="IPR023415">
    <property type="entry name" value="LDLR_class-A_CS"/>
</dbReference>
<keyword evidence="5" id="KW-0677">Repeat</keyword>
<evidence type="ECO:0000256" key="10">
    <source>
        <dbReference type="ARBA" id="ARBA00023170"/>
    </source>
</evidence>
<evidence type="ECO:0000256" key="15">
    <source>
        <dbReference type="SAM" id="SignalP"/>
    </source>
</evidence>
<dbReference type="InterPro" id="IPR032675">
    <property type="entry name" value="LRR_dom_sf"/>
</dbReference>
<dbReference type="InterPro" id="IPR016186">
    <property type="entry name" value="C-type_lectin-like/link_sf"/>
</dbReference>
<keyword evidence="2" id="KW-1003">Cell membrane</keyword>
<dbReference type="PROSITE" id="PS00237">
    <property type="entry name" value="G_PROTEIN_RECEP_F1_1"/>
    <property type="match status" value="1"/>
</dbReference>